<dbReference type="FunFam" id="3.40.50.720:FF:000047">
    <property type="entry name" value="NADP-dependent L-serine/L-allo-threonine dehydrogenase"/>
    <property type="match status" value="1"/>
</dbReference>
<accession>A0A5J4JBX4</accession>
<gene>
    <name evidence="4" type="ORF">BpJC7_05640</name>
</gene>
<evidence type="ECO:0000256" key="1">
    <source>
        <dbReference type="ARBA" id="ARBA00006484"/>
    </source>
</evidence>
<dbReference type="PIRSF" id="PIRSF000126">
    <property type="entry name" value="11-beta-HSD1"/>
    <property type="match status" value="1"/>
</dbReference>
<dbReference type="GO" id="GO:0016616">
    <property type="term" value="F:oxidoreductase activity, acting on the CH-OH group of donors, NAD or NADP as acceptor"/>
    <property type="evidence" value="ECO:0007669"/>
    <property type="project" value="UniProtKB-ARBA"/>
</dbReference>
<dbReference type="PRINTS" id="PR00080">
    <property type="entry name" value="SDRFAMILY"/>
</dbReference>
<dbReference type="PANTHER" id="PTHR44196:SF1">
    <property type="entry name" value="DEHYDROGENASE_REDUCTASE SDR FAMILY MEMBER 7B"/>
    <property type="match status" value="1"/>
</dbReference>
<evidence type="ECO:0000313" key="5">
    <source>
        <dbReference type="Proteomes" id="UP000391919"/>
    </source>
</evidence>
<comment type="similarity">
    <text evidence="1 3">Belongs to the short-chain dehydrogenases/reductases (SDR) family.</text>
</comment>
<name>A0A5J4JBX4_9BACI</name>
<sequence>MEFSEKIGAFPKVTFQAACDTIVRYIRKIGEDGNMNGRIRNKTIVITGASGGLGEKIAFACAKNGANLVLLARSLEKLEKIKAEIEAAYSVACDAIRLDVSEHEKIPAVFDAIYSRHGNIDILVNNAGFGVFDEVQDIRMEDVRGMFDVNVIGLIACTKAVAPHMQQKRAGHIVNIASQAAKMATPKSSVYAASKFAVLGFTNSLRMEMSRFGVYVTAVNPGPIATHFFDIADKSGTYRKNIEKFMLDPEKLAEKIAGAMFTNRREINAPQWMNAGSMIHALFPGFVERLGRNAFFKK</sequence>
<dbReference type="EMBL" id="BKZQ01000005">
    <property type="protein sequence ID" value="GER69261.1"/>
    <property type="molecule type" value="Genomic_DNA"/>
</dbReference>
<evidence type="ECO:0000313" key="4">
    <source>
        <dbReference type="EMBL" id="GER69261.1"/>
    </source>
</evidence>
<evidence type="ECO:0000256" key="2">
    <source>
        <dbReference type="ARBA" id="ARBA00023002"/>
    </source>
</evidence>
<keyword evidence="2" id="KW-0560">Oxidoreductase</keyword>
<protein>
    <submittedName>
        <fullName evidence="4">Oxidoreductase</fullName>
    </submittedName>
</protein>
<keyword evidence="5" id="KW-1185">Reference proteome</keyword>
<dbReference type="InterPro" id="IPR020904">
    <property type="entry name" value="Sc_DH/Rdtase_CS"/>
</dbReference>
<comment type="caution">
    <text evidence="4">The sequence shown here is derived from an EMBL/GenBank/DDBJ whole genome shotgun (WGS) entry which is preliminary data.</text>
</comment>
<dbReference type="PRINTS" id="PR00081">
    <property type="entry name" value="GDHRDH"/>
</dbReference>
<dbReference type="PANTHER" id="PTHR44196">
    <property type="entry name" value="DEHYDROGENASE/REDUCTASE SDR FAMILY MEMBER 7B"/>
    <property type="match status" value="1"/>
</dbReference>
<evidence type="ECO:0000256" key="3">
    <source>
        <dbReference type="RuleBase" id="RU000363"/>
    </source>
</evidence>
<reference evidence="4 5" key="1">
    <citation type="submission" date="2019-09" db="EMBL/GenBank/DDBJ databases">
        <title>Draft genome sequence of Bacillus sp. JC-7.</title>
        <authorList>
            <person name="Tanaka N."/>
            <person name="Shiwa Y."/>
            <person name="Fujita N."/>
            <person name="Tanasupawat S."/>
        </authorList>
    </citation>
    <scope>NUCLEOTIDE SEQUENCE [LARGE SCALE GENOMIC DNA]</scope>
    <source>
        <strain evidence="4 5">JC-7</strain>
    </source>
</reference>
<dbReference type="Proteomes" id="UP000391919">
    <property type="component" value="Unassembled WGS sequence"/>
</dbReference>
<proteinExistence type="inferred from homology"/>
<dbReference type="PROSITE" id="PS00061">
    <property type="entry name" value="ADH_SHORT"/>
    <property type="match status" value="1"/>
</dbReference>
<dbReference type="InterPro" id="IPR002347">
    <property type="entry name" value="SDR_fam"/>
</dbReference>
<dbReference type="GO" id="GO:0016020">
    <property type="term" value="C:membrane"/>
    <property type="evidence" value="ECO:0007669"/>
    <property type="project" value="TreeGrafter"/>
</dbReference>
<dbReference type="Pfam" id="PF00106">
    <property type="entry name" value="adh_short"/>
    <property type="match status" value="1"/>
</dbReference>
<dbReference type="AlphaFoldDB" id="A0A5J4JBX4"/>
<dbReference type="SUPFAM" id="SSF51735">
    <property type="entry name" value="NAD(P)-binding Rossmann-fold domains"/>
    <property type="match status" value="1"/>
</dbReference>
<dbReference type="Gene3D" id="3.40.50.720">
    <property type="entry name" value="NAD(P)-binding Rossmann-like Domain"/>
    <property type="match status" value="1"/>
</dbReference>
<dbReference type="InterPro" id="IPR036291">
    <property type="entry name" value="NAD(P)-bd_dom_sf"/>
</dbReference>
<organism evidence="4 5">
    <name type="scientific">Weizmannia acidilactici</name>
    <dbReference type="NCBI Taxonomy" id="2607726"/>
    <lineage>
        <taxon>Bacteria</taxon>
        <taxon>Bacillati</taxon>
        <taxon>Bacillota</taxon>
        <taxon>Bacilli</taxon>
        <taxon>Bacillales</taxon>
        <taxon>Bacillaceae</taxon>
        <taxon>Heyndrickxia</taxon>
    </lineage>
</organism>